<accession>A0ABP0DLQ5</accession>
<dbReference type="Proteomes" id="UP001642502">
    <property type="component" value="Unassembled WGS sequence"/>
</dbReference>
<protein>
    <recommendedName>
        <fullName evidence="6">FAD-binding domain-containing protein</fullName>
    </recommendedName>
</protein>
<name>A0ABP0DLQ5_9PEZI</name>
<comment type="caution">
    <text evidence="7">The sequence shown here is derived from an EMBL/GenBank/DDBJ whole genome shotgun (WGS) entry which is preliminary data.</text>
</comment>
<reference evidence="7 8" key="1">
    <citation type="submission" date="2024-01" db="EMBL/GenBank/DDBJ databases">
        <authorList>
            <person name="Allen C."/>
            <person name="Tagirdzhanova G."/>
        </authorList>
    </citation>
    <scope>NUCLEOTIDE SEQUENCE [LARGE SCALE GENOMIC DNA]</scope>
    <source>
        <strain evidence="7 8">CBS 119000</strain>
    </source>
</reference>
<feature type="domain" description="FAD-binding" evidence="6">
    <location>
        <begin position="314"/>
        <end position="354"/>
    </location>
</feature>
<organism evidence="7 8">
    <name type="scientific">Sporothrix epigloea</name>
    <dbReference type="NCBI Taxonomy" id="1892477"/>
    <lineage>
        <taxon>Eukaryota</taxon>
        <taxon>Fungi</taxon>
        <taxon>Dikarya</taxon>
        <taxon>Ascomycota</taxon>
        <taxon>Pezizomycotina</taxon>
        <taxon>Sordariomycetes</taxon>
        <taxon>Sordariomycetidae</taxon>
        <taxon>Ophiostomatales</taxon>
        <taxon>Ophiostomataceae</taxon>
        <taxon>Sporothrix</taxon>
    </lineage>
</organism>
<dbReference type="SUPFAM" id="SSF51905">
    <property type="entry name" value="FAD/NAD(P)-binding domain"/>
    <property type="match status" value="1"/>
</dbReference>
<dbReference type="PRINTS" id="PR00420">
    <property type="entry name" value="RNGMNOXGNASE"/>
</dbReference>
<dbReference type="EMBL" id="CAWUON010000040">
    <property type="protein sequence ID" value="CAK7268754.1"/>
    <property type="molecule type" value="Genomic_DNA"/>
</dbReference>
<evidence type="ECO:0000313" key="8">
    <source>
        <dbReference type="Proteomes" id="UP001642502"/>
    </source>
</evidence>
<dbReference type="Gene3D" id="3.50.50.60">
    <property type="entry name" value="FAD/NAD(P)-binding domain"/>
    <property type="match status" value="1"/>
</dbReference>
<evidence type="ECO:0000256" key="5">
    <source>
        <dbReference type="ARBA" id="ARBA00023033"/>
    </source>
</evidence>
<keyword evidence="4" id="KW-0560">Oxidoreductase</keyword>
<dbReference type="Pfam" id="PF13450">
    <property type="entry name" value="NAD_binding_8"/>
    <property type="match status" value="1"/>
</dbReference>
<dbReference type="PANTHER" id="PTHR47178:SF3">
    <property type="entry name" value="FAD-BINDING DOMAIN-CONTAINING PROTEIN"/>
    <property type="match status" value="1"/>
</dbReference>
<keyword evidence="5" id="KW-0503">Monooxygenase</keyword>
<evidence type="ECO:0000259" key="6">
    <source>
        <dbReference type="Pfam" id="PF01494"/>
    </source>
</evidence>
<comment type="cofactor">
    <cofactor evidence="1">
        <name>FAD</name>
        <dbReference type="ChEBI" id="CHEBI:57692"/>
    </cofactor>
</comment>
<gene>
    <name evidence="7" type="ORF">SEPCBS119000_003224</name>
</gene>
<evidence type="ECO:0000256" key="1">
    <source>
        <dbReference type="ARBA" id="ARBA00001974"/>
    </source>
</evidence>
<keyword evidence="3" id="KW-0274">FAD</keyword>
<keyword evidence="2" id="KW-0285">Flavoprotein</keyword>
<keyword evidence="8" id="KW-1185">Reference proteome</keyword>
<proteinExistence type="predicted"/>
<evidence type="ECO:0000313" key="7">
    <source>
        <dbReference type="EMBL" id="CAK7268754.1"/>
    </source>
</evidence>
<dbReference type="InterPro" id="IPR002938">
    <property type="entry name" value="FAD-bd"/>
</dbReference>
<evidence type="ECO:0000256" key="3">
    <source>
        <dbReference type="ARBA" id="ARBA00022827"/>
    </source>
</evidence>
<dbReference type="Pfam" id="PF01494">
    <property type="entry name" value="FAD_binding_3"/>
    <property type="match status" value="2"/>
</dbReference>
<sequence length="413" mass="44177">MTSSTGTSPKVAIVGAGLTGLLAAHGLKKNGFDVVIYDGEAHIDARPRDWTIVLHWALPVMLAMLPDNVAAKLPRAICNPDLEFDANAESLPVFNGVTGDLMFASPMPGSRRITRQRMRAVLAEGLDIQWGKRLQSIAGDEAGLTLAFEDGTSAAADFVVGADGANSRVRNIVVGDAEKARSTPSGLLFATAIANYGDAAKVKAVVDAHPVAAAMMGTDAVGGCGVLYVNDGSEGAKARELADWTTFWIKIWQGKLEKAVVGREAIALLKNSDSSKRLAPPFNLQIEWTPDDSVCYIDEMKYWVPVPFGGPEATQDGRVTVVGDAAHPMLVYRGQGFQHAIVDADNYVKALVAIRDANWDVDVRRREMAAYNAEIVERGAKAVTQSVQEAALSFDVEKVSTMLMARQGHGRSA</sequence>
<dbReference type="PANTHER" id="PTHR47178">
    <property type="entry name" value="MONOOXYGENASE, FAD-BINDING"/>
    <property type="match status" value="1"/>
</dbReference>
<evidence type="ECO:0000256" key="2">
    <source>
        <dbReference type="ARBA" id="ARBA00022630"/>
    </source>
</evidence>
<feature type="domain" description="FAD-binding" evidence="6">
    <location>
        <begin position="120"/>
        <end position="180"/>
    </location>
</feature>
<dbReference type="InterPro" id="IPR036188">
    <property type="entry name" value="FAD/NAD-bd_sf"/>
</dbReference>
<evidence type="ECO:0000256" key="4">
    <source>
        <dbReference type="ARBA" id="ARBA00023002"/>
    </source>
</evidence>